<dbReference type="KEGG" id="hazt:125178221"/>
<protein>
    <submittedName>
        <fullName evidence="3">Uncharacterized protein LOC125178221</fullName>
    </submittedName>
</protein>
<proteinExistence type="predicted"/>
<dbReference type="RefSeq" id="XP_047737420.1">
    <property type="nucleotide sequence ID" value="XM_047881464.1"/>
</dbReference>
<evidence type="ECO:0000256" key="1">
    <source>
        <dbReference type="SAM" id="MobiDB-lite"/>
    </source>
</evidence>
<sequence>MPARQPRQLRPTACSSPKRHSGLPRVNVAIEEIVIDSSDSSEDDEENSMHRASQAVRFRVVTPPTFDVGGSYSLRKYLEIFERYFHAKFHGGERECSMELGRFLQGEALNAYHAFGGCEKRYSVLKGKLLEWYRTREVHGSRRWKNKMKTMKFQTGETFKLFAMRVQEVAQKAYPGDDRECVKKMMEVYHRATPTWFNAKLKQKQDMKEMMGLGRRLNWGDILKLAEKEDKDIRDRKIKEEY</sequence>
<keyword evidence="2" id="KW-1185">Reference proteome</keyword>
<accession>A0A979FK92</accession>
<evidence type="ECO:0000313" key="3">
    <source>
        <dbReference type="RefSeq" id="XP_047737420.1"/>
    </source>
</evidence>
<dbReference type="GeneID" id="125178221"/>
<evidence type="ECO:0000313" key="2">
    <source>
        <dbReference type="Proteomes" id="UP000694843"/>
    </source>
</evidence>
<name>A0A979FK92_HYAAZ</name>
<dbReference type="AlphaFoldDB" id="A0A979FK92"/>
<feature type="region of interest" description="Disordered" evidence="1">
    <location>
        <begin position="1"/>
        <end position="24"/>
    </location>
</feature>
<reference evidence="3" key="1">
    <citation type="submission" date="2025-08" db="UniProtKB">
        <authorList>
            <consortium name="RefSeq"/>
        </authorList>
    </citation>
    <scope>IDENTIFICATION</scope>
    <source>
        <tissue evidence="3">Whole organism</tissue>
    </source>
</reference>
<dbReference type="Proteomes" id="UP000694843">
    <property type="component" value="Unplaced"/>
</dbReference>
<organism evidence="2 3">
    <name type="scientific">Hyalella azteca</name>
    <name type="common">Amphipod</name>
    <dbReference type="NCBI Taxonomy" id="294128"/>
    <lineage>
        <taxon>Eukaryota</taxon>
        <taxon>Metazoa</taxon>
        <taxon>Ecdysozoa</taxon>
        <taxon>Arthropoda</taxon>
        <taxon>Crustacea</taxon>
        <taxon>Multicrustacea</taxon>
        <taxon>Malacostraca</taxon>
        <taxon>Eumalacostraca</taxon>
        <taxon>Peracarida</taxon>
        <taxon>Amphipoda</taxon>
        <taxon>Senticaudata</taxon>
        <taxon>Talitrida</taxon>
        <taxon>Talitroidea</taxon>
        <taxon>Hyalellidae</taxon>
        <taxon>Hyalella</taxon>
    </lineage>
</organism>
<gene>
    <name evidence="3" type="primary">LOC125178221</name>
</gene>